<reference evidence="2" key="1">
    <citation type="journal article" date="2017" name="Sci. Rep.">
        <title>Determination of the Genome and Primary Transcriptome of Syngas Fermenting Eubacterium limosum ATCC 8486.</title>
        <authorList>
            <person name="Song Y."/>
            <person name="Shin J."/>
            <person name="Jeong Y."/>
            <person name="Jin S."/>
            <person name="Lee J.K."/>
            <person name="Kim D.R."/>
            <person name="Kim S.C."/>
            <person name="Cho S."/>
            <person name="Cho B.K."/>
        </authorList>
    </citation>
    <scope>NUCLEOTIDE SEQUENCE [LARGE SCALE GENOMIC DNA]</scope>
    <source>
        <strain evidence="2">ATCC 8486</strain>
    </source>
</reference>
<evidence type="ECO:0000313" key="2">
    <source>
        <dbReference type="Proteomes" id="UP000192391"/>
    </source>
</evidence>
<dbReference type="EMBL" id="CP019962">
    <property type="protein sequence ID" value="ARD65003.1"/>
    <property type="molecule type" value="Genomic_DNA"/>
</dbReference>
<sequence length="106" mass="11988">MSINSKMEDYMVETLVKVRTASGSDRREWTPSRPIKVSVFKINEQRQTLSLKYSESTHTGLTRCKYIKANTNRLKNTKTGALYNILSAANDGRMTNLLLASVETDV</sequence>
<dbReference type="AlphaFoldDB" id="A0AAC9QSU1"/>
<evidence type="ECO:0000313" key="1">
    <source>
        <dbReference type="EMBL" id="ARD65003.1"/>
    </source>
</evidence>
<dbReference type="KEGG" id="elim:B2M23_05360"/>
<organism evidence="1 2">
    <name type="scientific">Eubacterium limosum</name>
    <dbReference type="NCBI Taxonomy" id="1736"/>
    <lineage>
        <taxon>Bacteria</taxon>
        <taxon>Bacillati</taxon>
        <taxon>Bacillota</taxon>
        <taxon>Clostridia</taxon>
        <taxon>Eubacteriales</taxon>
        <taxon>Eubacteriaceae</taxon>
        <taxon>Eubacterium</taxon>
    </lineage>
</organism>
<accession>A0AAC9QSU1</accession>
<dbReference type="Proteomes" id="UP000192391">
    <property type="component" value="Chromosome"/>
</dbReference>
<gene>
    <name evidence="1" type="ORF">B2M23_05360</name>
</gene>
<proteinExistence type="predicted"/>
<protein>
    <submittedName>
        <fullName evidence="1">Uncharacterized protein</fullName>
    </submittedName>
</protein>
<dbReference type="RefSeq" id="WP_038352084.1">
    <property type="nucleotide sequence ID" value="NZ_CP019962.1"/>
</dbReference>
<name>A0AAC9QSU1_EUBLI</name>